<dbReference type="AlphaFoldDB" id="A0A7J7NMT8"/>
<dbReference type="Proteomes" id="UP000541444">
    <property type="component" value="Unassembled WGS sequence"/>
</dbReference>
<evidence type="ECO:0000313" key="8">
    <source>
        <dbReference type="Proteomes" id="UP000541444"/>
    </source>
</evidence>
<dbReference type="GO" id="GO:0005524">
    <property type="term" value="F:ATP binding"/>
    <property type="evidence" value="ECO:0007669"/>
    <property type="project" value="UniProtKB-KW"/>
</dbReference>
<evidence type="ECO:0000256" key="6">
    <source>
        <dbReference type="SAM" id="Phobius"/>
    </source>
</evidence>
<name>A0A7J7NMT8_9MAGN</name>
<protein>
    <recommendedName>
        <fullName evidence="9">Protein kinase domain-containing protein</fullName>
    </recommendedName>
</protein>
<dbReference type="Gene3D" id="3.30.200.20">
    <property type="entry name" value="Phosphorylase Kinase, domain 1"/>
    <property type="match status" value="1"/>
</dbReference>
<evidence type="ECO:0000256" key="4">
    <source>
        <dbReference type="ARBA" id="ARBA00022777"/>
    </source>
</evidence>
<reference evidence="7 8" key="1">
    <citation type="journal article" date="2020" name="IScience">
        <title>Genome Sequencing of the Endangered Kingdonia uniflora (Circaeasteraceae, Ranunculales) Reveals Potential Mechanisms of Evolutionary Specialization.</title>
        <authorList>
            <person name="Sun Y."/>
            <person name="Deng T."/>
            <person name="Zhang A."/>
            <person name="Moore M.J."/>
            <person name="Landis J.B."/>
            <person name="Lin N."/>
            <person name="Zhang H."/>
            <person name="Zhang X."/>
            <person name="Huang J."/>
            <person name="Zhang X."/>
            <person name="Sun H."/>
            <person name="Wang H."/>
        </authorList>
    </citation>
    <scope>NUCLEOTIDE SEQUENCE [LARGE SCALE GENOMIC DNA]</scope>
    <source>
        <strain evidence="7">TB1705</strain>
        <tissue evidence="7">Leaf</tissue>
    </source>
</reference>
<dbReference type="InterPro" id="IPR011009">
    <property type="entry name" value="Kinase-like_dom_sf"/>
</dbReference>
<dbReference type="PANTHER" id="PTHR27002:SF1082">
    <property type="entry name" value="OS06G0693000 PROTEIN"/>
    <property type="match status" value="1"/>
</dbReference>
<evidence type="ECO:0000256" key="5">
    <source>
        <dbReference type="ARBA" id="ARBA00022840"/>
    </source>
</evidence>
<keyword evidence="8" id="KW-1185">Reference proteome</keyword>
<keyword evidence="3" id="KW-0547">Nucleotide-binding</keyword>
<evidence type="ECO:0000256" key="1">
    <source>
        <dbReference type="ARBA" id="ARBA00022527"/>
    </source>
</evidence>
<evidence type="ECO:0008006" key="9">
    <source>
        <dbReference type="Google" id="ProtNLM"/>
    </source>
</evidence>
<sequence length="134" mass="15368">MLLFSMMVVLENVDKKDPRLLIIITVVIGVVGINIFGCFLWRRITKMRGKKKKYKGGLYFKRNEETSRNFLDSNILGENPELPVFTIEKVAITTNNFTFYNKLEEGGFGLVYKGKFFDGQEIAIKRLSKSFGQG</sequence>
<keyword evidence="4" id="KW-0418">Kinase</keyword>
<organism evidence="7 8">
    <name type="scientific">Kingdonia uniflora</name>
    <dbReference type="NCBI Taxonomy" id="39325"/>
    <lineage>
        <taxon>Eukaryota</taxon>
        <taxon>Viridiplantae</taxon>
        <taxon>Streptophyta</taxon>
        <taxon>Embryophyta</taxon>
        <taxon>Tracheophyta</taxon>
        <taxon>Spermatophyta</taxon>
        <taxon>Magnoliopsida</taxon>
        <taxon>Ranunculales</taxon>
        <taxon>Circaeasteraceae</taxon>
        <taxon>Kingdonia</taxon>
    </lineage>
</organism>
<dbReference type="SUPFAM" id="SSF56112">
    <property type="entry name" value="Protein kinase-like (PK-like)"/>
    <property type="match status" value="1"/>
</dbReference>
<keyword evidence="2" id="KW-0808">Transferase</keyword>
<evidence type="ECO:0000256" key="2">
    <source>
        <dbReference type="ARBA" id="ARBA00022679"/>
    </source>
</evidence>
<comment type="caution">
    <text evidence="7">The sequence shown here is derived from an EMBL/GenBank/DDBJ whole genome shotgun (WGS) entry which is preliminary data.</text>
</comment>
<keyword evidence="6" id="KW-0472">Membrane</keyword>
<dbReference type="EMBL" id="JACGCM010000694">
    <property type="protein sequence ID" value="KAF6168509.1"/>
    <property type="molecule type" value="Genomic_DNA"/>
</dbReference>
<proteinExistence type="predicted"/>
<keyword evidence="6" id="KW-1133">Transmembrane helix</keyword>
<keyword evidence="1" id="KW-0723">Serine/threonine-protein kinase</keyword>
<keyword evidence="6" id="KW-0812">Transmembrane</keyword>
<dbReference type="OrthoDB" id="1938319at2759"/>
<dbReference type="GO" id="GO:0004674">
    <property type="term" value="F:protein serine/threonine kinase activity"/>
    <property type="evidence" value="ECO:0007669"/>
    <property type="project" value="UniProtKB-KW"/>
</dbReference>
<evidence type="ECO:0000256" key="3">
    <source>
        <dbReference type="ARBA" id="ARBA00022741"/>
    </source>
</evidence>
<gene>
    <name evidence="7" type="ORF">GIB67_015056</name>
</gene>
<feature type="transmembrane region" description="Helical" evidence="6">
    <location>
        <begin position="20"/>
        <end position="41"/>
    </location>
</feature>
<dbReference type="GO" id="GO:0005886">
    <property type="term" value="C:plasma membrane"/>
    <property type="evidence" value="ECO:0007669"/>
    <property type="project" value="TreeGrafter"/>
</dbReference>
<keyword evidence="5" id="KW-0067">ATP-binding</keyword>
<evidence type="ECO:0000313" key="7">
    <source>
        <dbReference type="EMBL" id="KAF6168509.1"/>
    </source>
</evidence>
<dbReference type="PANTHER" id="PTHR27002">
    <property type="entry name" value="RECEPTOR-LIKE SERINE/THREONINE-PROTEIN KINASE SD1-8"/>
    <property type="match status" value="1"/>
</dbReference>
<accession>A0A7J7NMT8</accession>